<dbReference type="PANTHER" id="PTHR34109:SF1">
    <property type="entry name" value="VOC DOMAIN-CONTAINING PROTEIN"/>
    <property type="match status" value="1"/>
</dbReference>
<dbReference type="InterPro" id="IPR004360">
    <property type="entry name" value="Glyas_Fos-R_dOase_dom"/>
</dbReference>
<dbReference type="InterPro" id="IPR029068">
    <property type="entry name" value="Glyas_Bleomycin-R_OHBP_Dase"/>
</dbReference>
<dbReference type="PANTHER" id="PTHR34109">
    <property type="entry name" value="BNAUNNG04460D PROTEIN-RELATED"/>
    <property type="match status" value="1"/>
</dbReference>
<evidence type="ECO:0000259" key="1">
    <source>
        <dbReference type="PROSITE" id="PS51819"/>
    </source>
</evidence>
<feature type="domain" description="VOC" evidence="1">
    <location>
        <begin position="6"/>
        <end position="127"/>
    </location>
</feature>
<keyword evidence="3" id="KW-1185">Reference proteome</keyword>
<dbReference type="InterPro" id="IPR037523">
    <property type="entry name" value="VOC_core"/>
</dbReference>
<dbReference type="PROSITE" id="PS51819">
    <property type="entry name" value="VOC"/>
    <property type="match status" value="1"/>
</dbReference>
<name>A0ABV8LVM3_9ACTN</name>
<gene>
    <name evidence="2" type="ORF">ACFOZ4_30845</name>
</gene>
<organism evidence="2 3">
    <name type="scientific">Hamadaea flava</name>
    <dbReference type="NCBI Taxonomy" id="1742688"/>
    <lineage>
        <taxon>Bacteria</taxon>
        <taxon>Bacillati</taxon>
        <taxon>Actinomycetota</taxon>
        <taxon>Actinomycetes</taxon>
        <taxon>Micromonosporales</taxon>
        <taxon>Micromonosporaceae</taxon>
        <taxon>Hamadaea</taxon>
    </lineage>
</organism>
<dbReference type="Pfam" id="PF00903">
    <property type="entry name" value="Glyoxalase"/>
    <property type="match status" value="1"/>
</dbReference>
<proteinExistence type="predicted"/>
<sequence length="132" mass="14309">MSEIKTAVWPVLRYQDGTAAIRFLVEAFGFTEKAVYEGDGGVIDHAELTWPQGGGVMLSSRSAEGDEVRTSPGIGSVYLVTDQPDLLHDRAVAARAKIVRGLRDEDYGSRGFTARDPEGVLWSFGTYAGEPD</sequence>
<dbReference type="Proteomes" id="UP001595816">
    <property type="component" value="Unassembled WGS sequence"/>
</dbReference>
<comment type="caution">
    <text evidence="2">The sequence shown here is derived from an EMBL/GenBank/DDBJ whole genome shotgun (WGS) entry which is preliminary data.</text>
</comment>
<dbReference type="Gene3D" id="3.30.720.120">
    <property type="match status" value="1"/>
</dbReference>
<dbReference type="RefSeq" id="WP_253762850.1">
    <property type="nucleotide sequence ID" value="NZ_JAMZDZ010000001.1"/>
</dbReference>
<protein>
    <submittedName>
        <fullName evidence="2">VOC family protein</fullName>
    </submittedName>
</protein>
<accession>A0ABV8LVM3</accession>
<dbReference type="SUPFAM" id="SSF54593">
    <property type="entry name" value="Glyoxalase/Bleomycin resistance protein/Dihydroxybiphenyl dioxygenase"/>
    <property type="match status" value="1"/>
</dbReference>
<evidence type="ECO:0000313" key="3">
    <source>
        <dbReference type="Proteomes" id="UP001595816"/>
    </source>
</evidence>
<reference evidence="3" key="1">
    <citation type="journal article" date="2019" name="Int. J. Syst. Evol. Microbiol.">
        <title>The Global Catalogue of Microorganisms (GCM) 10K type strain sequencing project: providing services to taxonomists for standard genome sequencing and annotation.</title>
        <authorList>
            <consortium name="The Broad Institute Genomics Platform"/>
            <consortium name="The Broad Institute Genome Sequencing Center for Infectious Disease"/>
            <person name="Wu L."/>
            <person name="Ma J."/>
        </authorList>
    </citation>
    <scope>NUCLEOTIDE SEQUENCE [LARGE SCALE GENOMIC DNA]</scope>
    <source>
        <strain evidence="3">CGMCC 4.7289</strain>
    </source>
</reference>
<evidence type="ECO:0000313" key="2">
    <source>
        <dbReference type="EMBL" id="MFC4135030.1"/>
    </source>
</evidence>
<dbReference type="EMBL" id="JBHSAY010000020">
    <property type="protein sequence ID" value="MFC4135030.1"/>
    <property type="molecule type" value="Genomic_DNA"/>
</dbReference>
<dbReference type="Gene3D" id="3.30.720.110">
    <property type="match status" value="1"/>
</dbReference>